<evidence type="ECO:0000256" key="3">
    <source>
        <dbReference type="ARBA" id="ARBA00022989"/>
    </source>
</evidence>
<dbReference type="Pfam" id="PF07681">
    <property type="entry name" value="DoxX"/>
    <property type="match status" value="1"/>
</dbReference>
<feature type="transmembrane region" description="Helical" evidence="5">
    <location>
        <begin position="29"/>
        <end position="49"/>
    </location>
</feature>
<organism evidence="6 7">
    <name type="scientific">Rhodococcus oxybenzonivorans</name>
    <dbReference type="NCBI Taxonomy" id="1990687"/>
    <lineage>
        <taxon>Bacteria</taxon>
        <taxon>Bacillati</taxon>
        <taxon>Actinomycetota</taxon>
        <taxon>Actinomycetes</taxon>
        <taxon>Mycobacteriales</taxon>
        <taxon>Nocardiaceae</taxon>
        <taxon>Rhodococcus</taxon>
    </lineage>
</organism>
<dbReference type="AlphaFoldDB" id="A0A2S2BP81"/>
<evidence type="ECO:0000256" key="5">
    <source>
        <dbReference type="SAM" id="Phobius"/>
    </source>
</evidence>
<name>A0A2S2BP81_9NOCA</name>
<keyword evidence="7" id="KW-1185">Reference proteome</keyword>
<evidence type="ECO:0000256" key="4">
    <source>
        <dbReference type="ARBA" id="ARBA00023136"/>
    </source>
</evidence>
<keyword evidence="4 5" id="KW-0472">Membrane</keyword>
<evidence type="ECO:0000313" key="7">
    <source>
        <dbReference type="Proteomes" id="UP000245711"/>
    </source>
</evidence>
<dbReference type="KEGG" id="roz:CBI38_01485"/>
<accession>A0A2S2BP81</accession>
<evidence type="ECO:0008006" key="8">
    <source>
        <dbReference type="Google" id="ProtNLM"/>
    </source>
</evidence>
<evidence type="ECO:0000256" key="2">
    <source>
        <dbReference type="ARBA" id="ARBA00022692"/>
    </source>
</evidence>
<feature type="transmembrane region" description="Helical" evidence="5">
    <location>
        <begin position="99"/>
        <end position="118"/>
    </location>
</feature>
<evidence type="ECO:0000256" key="1">
    <source>
        <dbReference type="ARBA" id="ARBA00004141"/>
    </source>
</evidence>
<dbReference type="InterPro" id="IPR032808">
    <property type="entry name" value="DoxX"/>
</dbReference>
<comment type="subcellular location">
    <subcellularLocation>
        <location evidence="1">Membrane</location>
        <topology evidence="1">Multi-pass membrane protein</topology>
    </subcellularLocation>
</comment>
<gene>
    <name evidence="6" type="ORF">CBI38_01485</name>
</gene>
<dbReference type="RefSeq" id="WP_109325789.1">
    <property type="nucleotide sequence ID" value="NZ_CP021354.1"/>
</dbReference>
<reference evidence="6 7" key="1">
    <citation type="submission" date="2017-05" db="EMBL/GenBank/DDBJ databases">
        <title>Isolation of Rhodococcus sp. S2-17 biodegrading of BP-3.</title>
        <authorList>
            <person name="Lee Y."/>
            <person name="Kim K.H."/>
            <person name="Chun B.H."/>
            <person name="Jung H.S."/>
            <person name="Jeon C.O."/>
        </authorList>
    </citation>
    <scope>NUCLEOTIDE SEQUENCE [LARGE SCALE GENOMIC DNA]</scope>
    <source>
        <strain evidence="6 7">S2-17</strain>
    </source>
</reference>
<evidence type="ECO:0000313" key="6">
    <source>
        <dbReference type="EMBL" id="AWK70436.1"/>
    </source>
</evidence>
<dbReference type="EMBL" id="CP021354">
    <property type="protein sequence ID" value="AWK70436.1"/>
    <property type="molecule type" value="Genomic_DNA"/>
</dbReference>
<protein>
    <recommendedName>
        <fullName evidence="8">Transmembrane protein</fullName>
    </recommendedName>
</protein>
<keyword evidence="3 5" id="KW-1133">Transmembrane helix</keyword>
<dbReference type="Proteomes" id="UP000245711">
    <property type="component" value="Chromosome"/>
</dbReference>
<proteinExistence type="predicted"/>
<dbReference type="OrthoDB" id="119681at2"/>
<keyword evidence="2 5" id="KW-0812">Transmembrane</keyword>
<sequence length="162" mass="17591">MNAPTPRSSSAVSEHSLDAAVQRARSDPAYGAFLLLRIGFTVLPIVMGLDKFTNLLTTWENYLAPWIVDIGPLSAHQTMLVVGVIEIVAGIAVAIKPRYAAYIVAAWLAGIIVNLLSYPDFYDIALRDFGLMLAAVTLGRLAYVYDPAWHRRTAPATNFAAA</sequence>
<feature type="transmembrane region" description="Helical" evidence="5">
    <location>
        <begin position="75"/>
        <end position="94"/>
    </location>
</feature>